<protein>
    <submittedName>
        <fullName evidence="2">Acyl- N-acyltransferases (NAT) superfamily</fullName>
    </submittedName>
</protein>
<dbReference type="EMBL" id="CACTIH010009066">
    <property type="protein sequence ID" value="CAA3022226.1"/>
    <property type="molecule type" value="Genomic_DNA"/>
</dbReference>
<organism evidence="2 3">
    <name type="scientific">Olea europaea subsp. europaea</name>
    <dbReference type="NCBI Taxonomy" id="158383"/>
    <lineage>
        <taxon>Eukaryota</taxon>
        <taxon>Viridiplantae</taxon>
        <taxon>Streptophyta</taxon>
        <taxon>Embryophyta</taxon>
        <taxon>Tracheophyta</taxon>
        <taxon>Spermatophyta</taxon>
        <taxon>Magnoliopsida</taxon>
        <taxon>eudicotyledons</taxon>
        <taxon>Gunneridae</taxon>
        <taxon>Pentapetalae</taxon>
        <taxon>asterids</taxon>
        <taxon>lamiids</taxon>
        <taxon>Lamiales</taxon>
        <taxon>Oleaceae</taxon>
        <taxon>Oleeae</taxon>
        <taxon>Olea</taxon>
    </lineage>
</organism>
<evidence type="ECO:0000259" key="1">
    <source>
        <dbReference type="PROSITE" id="PS51186"/>
    </source>
</evidence>
<dbReference type="SUPFAM" id="SSF55729">
    <property type="entry name" value="Acyl-CoA N-acyltransferases (Nat)"/>
    <property type="match status" value="1"/>
</dbReference>
<dbReference type="PROSITE" id="PS51186">
    <property type="entry name" value="GNAT"/>
    <property type="match status" value="1"/>
</dbReference>
<dbReference type="CDD" id="cd04301">
    <property type="entry name" value="NAT_SF"/>
    <property type="match status" value="1"/>
</dbReference>
<dbReference type="OrthoDB" id="41532at2759"/>
<accession>A0A8S0UT97</accession>
<dbReference type="GO" id="GO:0008080">
    <property type="term" value="F:N-acetyltransferase activity"/>
    <property type="evidence" value="ECO:0007669"/>
    <property type="project" value="EnsemblPlants"/>
</dbReference>
<dbReference type="Gramene" id="OE9A068212T1">
    <property type="protein sequence ID" value="OE9A068212C1"/>
    <property type="gene ID" value="OE9A068212"/>
</dbReference>
<dbReference type="AlphaFoldDB" id="A0A8S0UT97"/>
<keyword evidence="3" id="KW-1185">Reference proteome</keyword>
<evidence type="ECO:0000313" key="3">
    <source>
        <dbReference type="Proteomes" id="UP000594638"/>
    </source>
</evidence>
<proteinExistence type="predicted"/>
<dbReference type="InterPro" id="IPR000182">
    <property type="entry name" value="GNAT_dom"/>
</dbReference>
<reference evidence="2 3" key="1">
    <citation type="submission" date="2019-12" db="EMBL/GenBank/DDBJ databases">
        <authorList>
            <person name="Alioto T."/>
            <person name="Alioto T."/>
            <person name="Gomez Garrido J."/>
        </authorList>
    </citation>
    <scope>NUCLEOTIDE SEQUENCE [LARGE SCALE GENOMIC DNA]</scope>
</reference>
<dbReference type="InterPro" id="IPR016181">
    <property type="entry name" value="Acyl_CoA_acyltransferase"/>
</dbReference>
<dbReference type="Proteomes" id="UP000594638">
    <property type="component" value="Unassembled WGS sequence"/>
</dbReference>
<comment type="caution">
    <text evidence="2">The sequence shown here is derived from an EMBL/GenBank/DDBJ whole genome shotgun (WGS) entry which is preliminary data.</text>
</comment>
<name>A0A8S0UT97_OLEEU</name>
<evidence type="ECO:0000313" key="2">
    <source>
        <dbReference type="EMBL" id="CAA3022226.1"/>
    </source>
</evidence>
<gene>
    <name evidence="2" type="ORF">OLEA9_A068212</name>
</gene>
<sequence length="270" mass="31220">MGVNPLLFWKNANSIPSRTKKELSKEIQRLSTPHVQTFRHTNLKFDKLQPIDELAIHENRVEFGQLVAREALLDEEFWTAAWLRAETHWEDRENDKYADNYKRKFTEQAFNELKKRCRTQLGEKSICMVMVNEEEENVKRTVLKCVVGTLDLSIRYLSHGQTFPGEQVKASFFCLIDRKGLSKYGYIANLCVAKSARRQGIASRMLQFAIMSAKEQGAEQVFVHVHRHNTPAQRLYQKMGFEVISLRMTAPLCCLANGIKLYRSPDCCVS</sequence>
<dbReference type="Pfam" id="PF00583">
    <property type="entry name" value="Acetyltransf_1"/>
    <property type="match status" value="1"/>
</dbReference>
<dbReference type="Gene3D" id="3.40.630.30">
    <property type="match status" value="1"/>
</dbReference>
<feature type="domain" description="N-acetyltransferase" evidence="1">
    <location>
        <begin position="129"/>
        <end position="262"/>
    </location>
</feature>
<dbReference type="PANTHER" id="PTHR47426:SF3">
    <property type="entry name" value="GCN5-RELATED N-ACETYLTRANSFERASE 6, CHLOROPLASTIC"/>
    <property type="match status" value="1"/>
</dbReference>
<dbReference type="PANTHER" id="PTHR47426">
    <property type="entry name" value="ACYL-COA N-ACYLTRANSFERASES (NAT) SUPERFAMILY PROTEIN"/>
    <property type="match status" value="1"/>
</dbReference>